<dbReference type="GO" id="GO:0005737">
    <property type="term" value="C:cytoplasm"/>
    <property type="evidence" value="ECO:0007669"/>
    <property type="project" value="TreeGrafter"/>
</dbReference>
<dbReference type="InterPro" id="IPR032675">
    <property type="entry name" value="LRR_dom_sf"/>
</dbReference>
<dbReference type="PROSITE" id="PS51450">
    <property type="entry name" value="LRR"/>
    <property type="match status" value="3"/>
</dbReference>
<feature type="region of interest" description="Disordered" evidence="3">
    <location>
        <begin position="392"/>
        <end position="415"/>
    </location>
</feature>
<feature type="region of interest" description="Disordered" evidence="3">
    <location>
        <begin position="50"/>
        <end position="70"/>
    </location>
</feature>
<dbReference type="Pfam" id="PF13855">
    <property type="entry name" value="LRR_8"/>
    <property type="match status" value="1"/>
</dbReference>
<dbReference type="PANTHER" id="PTHR15454">
    <property type="entry name" value="NISCHARIN RELATED"/>
    <property type="match status" value="1"/>
</dbReference>
<dbReference type="Proteomes" id="UP001418222">
    <property type="component" value="Unassembled WGS sequence"/>
</dbReference>
<sequence length="724" mass="79889">MVRFSCFSTPPVNRSQKVAQPSDVTLQSNYPNVTKDQSIELVKGSVRSSSMLDNYSTSPRSQRNSCRSNGQRVKFLDDEQKMVQKIPLKKSLSLGNILERENGYSGDDTAEDSDIGHGYSFDVLNGWNMREVRESSDNNTNSTENLHLENDGKYYKNQQKENDLIKSIDIFTEDPMHNKILFSAEVLKQPDRDCHAANAEQAVDYVANSSGNIPTLSRSYSVANFRANTSQAGKQAGSRLHIFRRSRSFSDLNKSTTLEPGLQNGDNYFDSGGTVEKNVIISSTKNLDLNGQFQSYYDTKEGDLSLVKGNTIMDHNTDGKILNLRLDKDKKAACNLQYNANIADVLGKSEANEMVSSRFNWEQLTPQELSMQRVESWISQIDIHGDLIVEEQGESSTSVSKEELQNLDGVPPKPDSRSTLAMEVAYNYISSLTSSSSSAQMANLGLITVPILSSFVSLRVLNLSGNAIVHITPGSLPKGLHMLNLSKNKISAIEGLRDLSRLRVLDLNYNRIAKMGHGLASCSSIKELYLAGNKISEVEGLHRLLKLNILDLRFNRISTAKGLGQLAANYGSLQAINLEGNPAQRNVGDEQLRKFLLGLLPNLVYYNKQAIRMTSKEASVRADRAAASPQFDRGTKNERNLSRRGSHGTNLNQLASHHGQQIAAATPSRKPSSKERHVRLQLPPASSALTKMHSDAGRKTPGLSATDAMKRSRSIGGLESIFNS</sequence>
<evidence type="ECO:0000256" key="2">
    <source>
        <dbReference type="ARBA" id="ARBA00022737"/>
    </source>
</evidence>
<dbReference type="AlphaFoldDB" id="A0AAP0FWG5"/>
<keyword evidence="5" id="KW-1185">Reference proteome</keyword>
<dbReference type="EMBL" id="JBBWWQ010000019">
    <property type="protein sequence ID" value="KAK8919218.1"/>
    <property type="molecule type" value="Genomic_DNA"/>
</dbReference>
<evidence type="ECO:0008006" key="6">
    <source>
        <dbReference type="Google" id="ProtNLM"/>
    </source>
</evidence>
<evidence type="ECO:0000313" key="5">
    <source>
        <dbReference type="Proteomes" id="UP001418222"/>
    </source>
</evidence>
<dbReference type="Gene3D" id="3.80.10.10">
    <property type="entry name" value="Ribonuclease Inhibitor"/>
    <property type="match status" value="2"/>
</dbReference>
<comment type="caution">
    <text evidence="4">The sequence shown here is derived from an EMBL/GenBank/DDBJ whole genome shotgun (WGS) entry which is preliminary data.</text>
</comment>
<accession>A0AAP0FWG5</accession>
<dbReference type="SMART" id="SM00365">
    <property type="entry name" value="LRR_SD22"/>
    <property type="match status" value="4"/>
</dbReference>
<dbReference type="FunFam" id="3.80.10.10:FF:000320">
    <property type="entry name" value="Protein phosphatase 1 regulatory subunit pprA"/>
    <property type="match status" value="1"/>
</dbReference>
<feature type="region of interest" description="Disordered" evidence="3">
    <location>
        <begin position="617"/>
        <end position="724"/>
    </location>
</feature>
<keyword evidence="2" id="KW-0677">Repeat</keyword>
<dbReference type="SUPFAM" id="SSF52075">
    <property type="entry name" value="Outer arm dynein light chain 1"/>
    <property type="match status" value="1"/>
</dbReference>
<gene>
    <name evidence="4" type="ORF">KSP39_PZI021387</name>
</gene>
<name>A0AAP0FWG5_9ASPA</name>
<evidence type="ECO:0000256" key="3">
    <source>
        <dbReference type="SAM" id="MobiDB-lite"/>
    </source>
</evidence>
<dbReference type="SMART" id="SM00369">
    <property type="entry name" value="LRR_TYP"/>
    <property type="match status" value="3"/>
</dbReference>
<evidence type="ECO:0000313" key="4">
    <source>
        <dbReference type="EMBL" id="KAK8919218.1"/>
    </source>
</evidence>
<dbReference type="InterPro" id="IPR001611">
    <property type="entry name" value="Leu-rich_rpt"/>
</dbReference>
<keyword evidence="1" id="KW-0433">Leucine-rich repeat</keyword>
<evidence type="ECO:0000256" key="1">
    <source>
        <dbReference type="ARBA" id="ARBA00022614"/>
    </source>
</evidence>
<dbReference type="PANTHER" id="PTHR15454:SF7">
    <property type="entry name" value="OS07G0106100 PROTEIN"/>
    <property type="match status" value="1"/>
</dbReference>
<reference evidence="4 5" key="1">
    <citation type="journal article" date="2022" name="Nat. Plants">
        <title>Genomes of leafy and leafless Platanthera orchids illuminate the evolution of mycoheterotrophy.</title>
        <authorList>
            <person name="Li M.H."/>
            <person name="Liu K.W."/>
            <person name="Li Z."/>
            <person name="Lu H.C."/>
            <person name="Ye Q.L."/>
            <person name="Zhang D."/>
            <person name="Wang J.Y."/>
            <person name="Li Y.F."/>
            <person name="Zhong Z.M."/>
            <person name="Liu X."/>
            <person name="Yu X."/>
            <person name="Liu D.K."/>
            <person name="Tu X.D."/>
            <person name="Liu B."/>
            <person name="Hao Y."/>
            <person name="Liao X.Y."/>
            <person name="Jiang Y.T."/>
            <person name="Sun W.H."/>
            <person name="Chen J."/>
            <person name="Chen Y.Q."/>
            <person name="Ai Y."/>
            <person name="Zhai J.W."/>
            <person name="Wu S.S."/>
            <person name="Zhou Z."/>
            <person name="Hsiao Y.Y."/>
            <person name="Wu W.L."/>
            <person name="Chen Y.Y."/>
            <person name="Lin Y.F."/>
            <person name="Hsu J.L."/>
            <person name="Li C.Y."/>
            <person name="Wang Z.W."/>
            <person name="Zhao X."/>
            <person name="Zhong W.Y."/>
            <person name="Ma X.K."/>
            <person name="Ma L."/>
            <person name="Huang J."/>
            <person name="Chen G.Z."/>
            <person name="Huang M.Z."/>
            <person name="Huang L."/>
            <person name="Peng D.H."/>
            <person name="Luo Y.B."/>
            <person name="Zou S.Q."/>
            <person name="Chen S.P."/>
            <person name="Lan S."/>
            <person name="Tsai W.C."/>
            <person name="Van de Peer Y."/>
            <person name="Liu Z.J."/>
        </authorList>
    </citation>
    <scope>NUCLEOTIDE SEQUENCE [LARGE SCALE GENOMIC DNA]</scope>
    <source>
        <strain evidence="4">Lor287</strain>
    </source>
</reference>
<organism evidence="4 5">
    <name type="scientific">Platanthera zijinensis</name>
    <dbReference type="NCBI Taxonomy" id="2320716"/>
    <lineage>
        <taxon>Eukaryota</taxon>
        <taxon>Viridiplantae</taxon>
        <taxon>Streptophyta</taxon>
        <taxon>Embryophyta</taxon>
        <taxon>Tracheophyta</taxon>
        <taxon>Spermatophyta</taxon>
        <taxon>Magnoliopsida</taxon>
        <taxon>Liliopsida</taxon>
        <taxon>Asparagales</taxon>
        <taxon>Orchidaceae</taxon>
        <taxon>Orchidoideae</taxon>
        <taxon>Orchideae</taxon>
        <taxon>Orchidinae</taxon>
        <taxon>Platanthera</taxon>
    </lineage>
</organism>
<dbReference type="InterPro" id="IPR003591">
    <property type="entry name" value="Leu-rich_rpt_typical-subtyp"/>
</dbReference>
<feature type="compositionally biased region" description="Polar residues" evidence="3">
    <location>
        <begin position="647"/>
        <end position="659"/>
    </location>
</feature>
<proteinExistence type="predicted"/>
<protein>
    <recommendedName>
        <fullName evidence="6">Protein phosphatase 1 regulatory subunit pprA</fullName>
    </recommendedName>
</protein>